<dbReference type="AlphaFoldDB" id="A0A9Y1BIS8"/>
<dbReference type="FunFam" id="3.30.1330.30:FF:000032">
    <property type="entry name" value="Eukaryotic peptide chain release factor subunit 1"/>
    <property type="match status" value="1"/>
</dbReference>
<evidence type="ECO:0000256" key="4">
    <source>
        <dbReference type="ARBA" id="ARBA00011520"/>
    </source>
</evidence>
<dbReference type="Proteomes" id="UP001201020">
    <property type="component" value="Chromosome"/>
</dbReference>
<evidence type="ECO:0000256" key="1">
    <source>
        <dbReference type="ARBA" id="ARBA00002832"/>
    </source>
</evidence>
<dbReference type="InterPro" id="IPR005142">
    <property type="entry name" value="eRF1_3"/>
</dbReference>
<evidence type="ECO:0000313" key="11">
    <source>
        <dbReference type="EMBL" id="UJG39819.1"/>
    </source>
</evidence>
<dbReference type="InterPro" id="IPR029064">
    <property type="entry name" value="Ribosomal_eL30-like_sf"/>
</dbReference>
<sequence length="421" mass="47570">MTDTKENKKRTSVELYELRQSIKRLEQKKSFNMSTSLISLYIPPGTRLSDIRSQLLDEHGTASNIKDKNTGKAVQAALTSIMARLKNMQNTENGLVIFCGMTGLNKMEFHSIVPPEPVGIKLYMCDNKFHTEPLREMLEPKVSYGLVIISRGGATFAVLRGNDLKIIRDEESHVPKKHKMGGQSQRRFQRLVEEAANAWYNKMAQMMNEIYLESFPVEAIIVGGPAISNSKYLESKAIDYRIKEKIIGTFDVGYTGKAGIKELIEQAQDLLQDFELVKERRLMQQFLTHLGKDTGLITYGEKQVRDALEKAAVDIVLISEEVDRVTFELKCNSCGHELNDTVIVSNYEDYLNNLSNKKCPKCGETSLEIINEKDLVSELKQKAEETGASIEIISTKHEDGMTLYRAFGGIAAILRYKLYGY</sequence>
<dbReference type="Gene3D" id="3.30.420.60">
    <property type="entry name" value="eRF1 domain 2"/>
    <property type="match status" value="1"/>
</dbReference>
<dbReference type="GO" id="GO:0016149">
    <property type="term" value="F:translation release factor activity, codon specific"/>
    <property type="evidence" value="ECO:0007669"/>
    <property type="project" value="UniProtKB-UniRule"/>
</dbReference>
<dbReference type="HAMAP" id="MF_00424">
    <property type="entry name" value="Rel_fact_arch_1"/>
    <property type="match status" value="1"/>
</dbReference>
<dbReference type="PANTHER" id="PTHR10113">
    <property type="entry name" value="PEPTIDE CHAIN RELEASE FACTOR SUBUNIT 1"/>
    <property type="match status" value="1"/>
</dbReference>
<comment type="function">
    <text evidence="1 9">Directs the termination of nascent peptide synthesis (translation) in response to the termination codons UAA, UAG and UGA.</text>
</comment>
<comment type="subcellular location">
    <subcellularLocation>
        <location evidence="2 9">Cytoplasm</location>
    </subcellularLocation>
</comment>
<accession>A0A9Y1BIS8</accession>
<evidence type="ECO:0000256" key="3">
    <source>
        <dbReference type="ARBA" id="ARBA00005326"/>
    </source>
</evidence>
<keyword evidence="6 9" id="KW-0963">Cytoplasm</keyword>
<dbReference type="SUPFAM" id="SSF55481">
    <property type="entry name" value="N-terminal domain of eukaryotic peptide chain release factor subunit 1, ERF1"/>
    <property type="match status" value="1"/>
</dbReference>
<evidence type="ECO:0000259" key="10">
    <source>
        <dbReference type="SMART" id="SM01194"/>
    </source>
</evidence>
<evidence type="ECO:0000256" key="2">
    <source>
        <dbReference type="ARBA" id="ARBA00004496"/>
    </source>
</evidence>
<dbReference type="InterPro" id="IPR004403">
    <property type="entry name" value="Peptide_chain-rel_eRF1/aRF1"/>
</dbReference>
<evidence type="ECO:0000256" key="6">
    <source>
        <dbReference type="ARBA" id="ARBA00022490"/>
    </source>
</evidence>
<evidence type="ECO:0000256" key="9">
    <source>
        <dbReference type="HAMAP-Rule" id="MF_00424"/>
    </source>
</evidence>
<dbReference type="InterPro" id="IPR005140">
    <property type="entry name" value="eRF1_Pelota-like_N"/>
</dbReference>
<dbReference type="SMART" id="SM01194">
    <property type="entry name" value="eRF1_1"/>
    <property type="match status" value="1"/>
</dbReference>
<evidence type="ECO:0000256" key="8">
    <source>
        <dbReference type="ARBA" id="ARBA00031168"/>
    </source>
</evidence>
<dbReference type="InterPro" id="IPR005141">
    <property type="entry name" value="eRF1_2"/>
</dbReference>
<dbReference type="InterPro" id="IPR042226">
    <property type="entry name" value="eFR1_2_sf"/>
</dbReference>
<evidence type="ECO:0000256" key="7">
    <source>
        <dbReference type="ARBA" id="ARBA00022917"/>
    </source>
</evidence>
<name>A0A9Y1BIS8_9ARCH</name>
<dbReference type="Pfam" id="PF03465">
    <property type="entry name" value="eRF1_3"/>
    <property type="match status" value="1"/>
</dbReference>
<dbReference type="SUPFAM" id="SSF55315">
    <property type="entry name" value="L30e-like"/>
    <property type="match status" value="1"/>
</dbReference>
<dbReference type="InterPro" id="IPR024049">
    <property type="entry name" value="eRF1_1_sf"/>
</dbReference>
<protein>
    <recommendedName>
        <fullName evidence="5 9">Peptide chain release factor subunit 1</fullName>
    </recommendedName>
    <alternativeName>
        <fullName evidence="8 9">Translation termination factor aRF1</fullName>
    </alternativeName>
</protein>
<comment type="similarity">
    <text evidence="3 9">Belongs to the eukaryotic release factor 1 family.</text>
</comment>
<dbReference type="GO" id="GO:0005737">
    <property type="term" value="C:cytoplasm"/>
    <property type="evidence" value="ECO:0007669"/>
    <property type="project" value="UniProtKB-SubCell"/>
</dbReference>
<proteinExistence type="inferred from homology"/>
<organism evidence="11">
    <name type="scientific">Candidatus Heimdallarchaeum aukensis</name>
    <dbReference type="NCBI Taxonomy" id="2876573"/>
    <lineage>
        <taxon>Archaea</taxon>
        <taxon>Promethearchaeati</taxon>
        <taxon>Candidatus Heimdallarchaeota</taxon>
        <taxon>Candidatus Heimdallarchaeia (ex Rinke et al. 2021) (nom. nud.)</taxon>
        <taxon>Candidatus Heimdallarchaeales</taxon>
        <taxon>Candidatus Heimdallarchaeaceae</taxon>
        <taxon>Candidatus Heimdallarchaeum</taxon>
    </lineage>
</organism>
<dbReference type="Pfam" id="PF03463">
    <property type="entry name" value="eRF1_1"/>
    <property type="match status" value="1"/>
</dbReference>
<feature type="domain" description="eRF1/Pelota-like N-terminal" evidence="10">
    <location>
        <begin position="8"/>
        <end position="139"/>
    </location>
</feature>
<dbReference type="InterPro" id="IPR020918">
    <property type="entry name" value="Peptide_chain-rel_aRF1"/>
</dbReference>
<dbReference type="Gene3D" id="3.30.1330.30">
    <property type="match status" value="1"/>
</dbReference>
<dbReference type="Pfam" id="PF03464">
    <property type="entry name" value="eRF1_2"/>
    <property type="match status" value="1"/>
</dbReference>
<dbReference type="Gene3D" id="3.30.960.10">
    <property type="entry name" value="eRF1 domain 1"/>
    <property type="match status" value="1"/>
</dbReference>
<reference evidence="11" key="1">
    <citation type="journal article" date="2022" name="Nat. Microbiol.">
        <title>Unique mobile elements and scalable gene flow at the prokaryote-eukaryote boundary revealed by circularized Asgard archaea genomes.</title>
        <authorList>
            <person name="Wu F."/>
            <person name="Speth D.R."/>
            <person name="Philosof A."/>
            <person name="Cremiere A."/>
            <person name="Narayanan A."/>
            <person name="Barco R.A."/>
            <person name="Connon S.A."/>
            <person name="Amend J.P."/>
            <person name="Antoshechkin I.A."/>
            <person name="Orphan V.J."/>
        </authorList>
    </citation>
    <scope>NUCLEOTIDE SEQUENCE</scope>
    <source>
        <strain evidence="11">PM71</strain>
    </source>
</reference>
<gene>
    <name evidence="9 11" type="primary">prf1</name>
    <name evidence="11" type="ORF">K9W45_08115</name>
</gene>
<dbReference type="NCBIfam" id="TIGR03676">
    <property type="entry name" value="aRF1_eRF1"/>
    <property type="match status" value="1"/>
</dbReference>
<comment type="subunit">
    <text evidence="4 9">Heterodimer of two subunits, one of which binds GTP.</text>
</comment>
<keyword evidence="7 9" id="KW-0648">Protein biosynthesis</keyword>
<dbReference type="SUPFAM" id="SSF53137">
    <property type="entry name" value="Translational machinery components"/>
    <property type="match status" value="1"/>
</dbReference>
<dbReference type="EMBL" id="CP084166">
    <property type="protein sequence ID" value="UJG39819.1"/>
    <property type="molecule type" value="Genomic_DNA"/>
</dbReference>
<evidence type="ECO:0000256" key="5">
    <source>
        <dbReference type="ARBA" id="ARBA00019723"/>
    </source>
</evidence>